<dbReference type="Gene3D" id="3.40.190.290">
    <property type="match status" value="1"/>
</dbReference>
<dbReference type="GO" id="GO:0003700">
    <property type="term" value="F:DNA-binding transcription factor activity"/>
    <property type="evidence" value="ECO:0007669"/>
    <property type="project" value="InterPro"/>
</dbReference>
<organism evidence="7 8">
    <name type="scientific">Streptomyces kanamyceticus</name>
    <dbReference type="NCBI Taxonomy" id="1967"/>
    <lineage>
        <taxon>Bacteria</taxon>
        <taxon>Bacillati</taxon>
        <taxon>Actinomycetota</taxon>
        <taxon>Actinomycetes</taxon>
        <taxon>Kitasatosporales</taxon>
        <taxon>Streptomycetaceae</taxon>
        <taxon>Streptomyces</taxon>
    </lineage>
</organism>
<evidence type="ECO:0000259" key="6">
    <source>
        <dbReference type="PROSITE" id="PS50931"/>
    </source>
</evidence>
<dbReference type="AlphaFoldDB" id="A0A5J6GCI4"/>
<gene>
    <name evidence="7" type="ORF">CP970_12720</name>
</gene>
<dbReference type="Gene3D" id="1.10.10.10">
    <property type="entry name" value="Winged helix-like DNA-binding domain superfamily/Winged helix DNA-binding domain"/>
    <property type="match status" value="1"/>
</dbReference>
<keyword evidence="3" id="KW-0238">DNA-binding</keyword>
<keyword evidence="8" id="KW-1185">Reference proteome</keyword>
<dbReference type="Pfam" id="PF00126">
    <property type="entry name" value="HTH_1"/>
    <property type="match status" value="1"/>
</dbReference>
<dbReference type="RefSeq" id="WP_055544778.1">
    <property type="nucleotide sequence ID" value="NZ_CP023699.1"/>
</dbReference>
<dbReference type="PANTHER" id="PTHR30346">
    <property type="entry name" value="TRANSCRIPTIONAL DUAL REGULATOR HCAR-RELATED"/>
    <property type="match status" value="1"/>
</dbReference>
<dbReference type="PANTHER" id="PTHR30346:SF0">
    <property type="entry name" value="HCA OPERON TRANSCRIPTIONAL ACTIVATOR HCAR"/>
    <property type="match status" value="1"/>
</dbReference>
<dbReference type="SUPFAM" id="SSF53850">
    <property type="entry name" value="Periplasmic binding protein-like II"/>
    <property type="match status" value="1"/>
</dbReference>
<evidence type="ECO:0000256" key="3">
    <source>
        <dbReference type="ARBA" id="ARBA00023125"/>
    </source>
</evidence>
<evidence type="ECO:0000313" key="8">
    <source>
        <dbReference type="Proteomes" id="UP000325529"/>
    </source>
</evidence>
<dbReference type="InterPro" id="IPR036390">
    <property type="entry name" value="WH_DNA-bd_sf"/>
</dbReference>
<feature type="region of interest" description="Disordered" evidence="5">
    <location>
        <begin position="292"/>
        <end position="314"/>
    </location>
</feature>
<dbReference type="GO" id="GO:0003677">
    <property type="term" value="F:DNA binding"/>
    <property type="evidence" value="ECO:0007669"/>
    <property type="project" value="UniProtKB-KW"/>
</dbReference>
<dbReference type="PRINTS" id="PR00039">
    <property type="entry name" value="HTHLYSR"/>
</dbReference>
<dbReference type="Pfam" id="PF03466">
    <property type="entry name" value="LysR_substrate"/>
    <property type="match status" value="1"/>
</dbReference>
<dbReference type="FunFam" id="1.10.10.10:FF:000001">
    <property type="entry name" value="LysR family transcriptional regulator"/>
    <property type="match status" value="1"/>
</dbReference>
<protein>
    <submittedName>
        <fullName evidence="7">LysR family transcriptional regulator</fullName>
    </submittedName>
</protein>
<dbReference type="InterPro" id="IPR005119">
    <property type="entry name" value="LysR_subst-bd"/>
</dbReference>
<sequence length="314" mass="34491">MNLESVRAFVAVAEEGQFRHAAARLGISQQAVSKRVAALEDSLGVTLFRRVPTGAALTPDGRTFLPHARAVLVAARQAVESVQRETRPLRVDVLGSRLASTDLLREFHRGHPELPLETVTLTGASAAAQALLDGEIDAAFVHLREPVRDIDSRLDDAPVFLEALEIVVGERHPLAGATSVDLAALAAYEAWMPGIIKGSEWADFYRELADEFGLTIDPTGPDFGIEPLLDVISESRSLITYVGERTRIVWSLHQNLTRIPIVTPTPVYPWSLIWHPGNRHPGLRRLVAHTREHAPRTGLRPSWLPGPSRAAFPR</sequence>
<proteinExistence type="inferred from homology"/>
<evidence type="ECO:0000256" key="4">
    <source>
        <dbReference type="ARBA" id="ARBA00023163"/>
    </source>
</evidence>
<evidence type="ECO:0000256" key="2">
    <source>
        <dbReference type="ARBA" id="ARBA00023015"/>
    </source>
</evidence>
<dbReference type="SUPFAM" id="SSF46785">
    <property type="entry name" value="Winged helix' DNA-binding domain"/>
    <property type="match status" value="1"/>
</dbReference>
<dbReference type="InterPro" id="IPR036388">
    <property type="entry name" value="WH-like_DNA-bd_sf"/>
</dbReference>
<name>A0A5J6GCI4_STRKN</name>
<keyword evidence="2" id="KW-0805">Transcription regulation</keyword>
<comment type="similarity">
    <text evidence="1">Belongs to the LysR transcriptional regulatory family.</text>
</comment>
<dbReference type="PROSITE" id="PS50931">
    <property type="entry name" value="HTH_LYSR"/>
    <property type="match status" value="1"/>
</dbReference>
<accession>A0A5J6GCI4</accession>
<dbReference type="InterPro" id="IPR000847">
    <property type="entry name" value="LysR_HTH_N"/>
</dbReference>
<reference evidence="7 8" key="1">
    <citation type="submission" date="2017-09" db="EMBL/GenBank/DDBJ databases">
        <authorList>
            <person name="Lee N."/>
            <person name="Cho B.-K."/>
        </authorList>
    </citation>
    <scope>NUCLEOTIDE SEQUENCE [LARGE SCALE GENOMIC DNA]</scope>
    <source>
        <strain evidence="7 8">ATCC 12853</strain>
    </source>
</reference>
<evidence type="ECO:0000313" key="7">
    <source>
        <dbReference type="EMBL" id="QEU91628.1"/>
    </source>
</evidence>
<dbReference type="Proteomes" id="UP000325529">
    <property type="component" value="Chromosome"/>
</dbReference>
<dbReference type="KEGG" id="ska:CP970_12720"/>
<dbReference type="EMBL" id="CP023699">
    <property type="protein sequence ID" value="QEU91628.1"/>
    <property type="molecule type" value="Genomic_DNA"/>
</dbReference>
<feature type="domain" description="HTH lysR-type" evidence="6">
    <location>
        <begin position="1"/>
        <end position="58"/>
    </location>
</feature>
<evidence type="ECO:0000256" key="1">
    <source>
        <dbReference type="ARBA" id="ARBA00009437"/>
    </source>
</evidence>
<dbReference type="GO" id="GO:0032993">
    <property type="term" value="C:protein-DNA complex"/>
    <property type="evidence" value="ECO:0007669"/>
    <property type="project" value="TreeGrafter"/>
</dbReference>
<keyword evidence="4" id="KW-0804">Transcription</keyword>
<evidence type="ECO:0000256" key="5">
    <source>
        <dbReference type="SAM" id="MobiDB-lite"/>
    </source>
</evidence>
<dbReference type="OrthoDB" id="3828349at2"/>